<accession>A0AAV0BQC0</accession>
<comment type="caution">
    <text evidence="1">The sequence shown here is derived from an EMBL/GenBank/DDBJ whole genome shotgun (WGS) entry which is preliminary data.</text>
</comment>
<reference evidence="1" key="1">
    <citation type="submission" date="2022-06" db="EMBL/GenBank/DDBJ databases">
        <authorList>
            <consortium name="SYNGENTA / RWTH Aachen University"/>
        </authorList>
    </citation>
    <scope>NUCLEOTIDE SEQUENCE</scope>
</reference>
<gene>
    <name evidence="1" type="ORF">PPACK8108_LOCUS24338</name>
</gene>
<keyword evidence="2" id="KW-1185">Reference proteome</keyword>
<organism evidence="1 2">
    <name type="scientific">Phakopsora pachyrhizi</name>
    <name type="common">Asian soybean rust disease fungus</name>
    <dbReference type="NCBI Taxonomy" id="170000"/>
    <lineage>
        <taxon>Eukaryota</taxon>
        <taxon>Fungi</taxon>
        <taxon>Dikarya</taxon>
        <taxon>Basidiomycota</taxon>
        <taxon>Pucciniomycotina</taxon>
        <taxon>Pucciniomycetes</taxon>
        <taxon>Pucciniales</taxon>
        <taxon>Phakopsoraceae</taxon>
        <taxon>Phakopsora</taxon>
    </lineage>
</organism>
<dbReference type="AlphaFoldDB" id="A0AAV0BQC0"/>
<proteinExistence type="predicted"/>
<dbReference type="Proteomes" id="UP001153365">
    <property type="component" value="Unassembled WGS sequence"/>
</dbReference>
<name>A0AAV0BQC0_PHAPC</name>
<protein>
    <submittedName>
        <fullName evidence="1">Expressed protein</fullName>
    </submittedName>
</protein>
<sequence>MPNSDLIMKPEWINLQALESTITMKAGDIETLALILRPFAELPKWAYVDLGNVVEEVCEMMRAVDDNFRPSTVFKNIDPKSSSGFIVVYEELLTVLLRSSSLKTHYGPDGESVIGGAGIKKVTKFFNCCFLGLMILISSKYPNLEHKLTKNATESKIKFEQQCLYCLSNFFLLGPRAIFTANSQDHRKQARWHSLARLEVTKMIIEEELKKVDTATLLNITDVDIDSLVVEERNIATEEASITKRIPLKWDGLVIDILVKHWLYAKNKEAFQEYPLQSDFCTKTIVSAIVERWLRGQKASYGKDKITNQNLSRIKKKIIPHMNCISDTEEDEDGNLLCIESNWHHNKYSLLLHLLDTNTICSIRDRKGNNAANRCLESHRIIARNDSDQTACPGLPSNCYSEEFLNGLNATHKLSLSIQKPCVQLDQHIFSITPQHI</sequence>
<dbReference type="EMBL" id="CALTRL010006061">
    <property type="protein sequence ID" value="CAH7689290.1"/>
    <property type="molecule type" value="Genomic_DNA"/>
</dbReference>
<evidence type="ECO:0000313" key="1">
    <source>
        <dbReference type="EMBL" id="CAH7689290.1"/>
    </source>
</evidence>
<evidence type="ECO:0000313" key="2">
    <source>
        <dbReference type="Proteomes" id="UP001153365"/>
    </source>
</evidence>